<feature type="transmembrane region" description="Helical" evidence="1">
    <location>
        <begin position="6"/>
        <end position="26"/>
    </location>
</feature>
<proteinExistence type="predicted"/>
<protein>
    <submittedName>
        <fullName evidence="2">Uncharacterized protein</fullName>
    </submittedName>
</protein>
<keyword evidence="1" id="KW-1133">Transmembrane helix</keyword>
<dbReference type="EMBL" id="ML143531">
    <property type="protein sequence ID" value="TBU22676.1"/>
    <property type="molecule type" value="Genomic_DNA"/>
</dbReference>
<reference evidence="2" key="1">
    <citation type="submission" date="2019-01" db="EMBL/GenBank/DDBJ databases">
        <title>Draft genome sequences of three monokaryotic isolates of the white-rot basidiomycete fungus Dichomitus squalens.</title>
        <authorList>
            <consortium name="DOE Joint Genome Institute"/>
            <person name="Lopez S.C."/>
            <person name="Andreopoulos B."/>
            <person name="Pangilinan J."/>
            <person name="Lipzen A."/>
            <person name="Riley R."/>
            <person name="Ahrendt S."/>
            <person name="Ng V."/>
            <person name="Barry K."/>
            <person name="Daum C."/>
            <person name="Grigoriev I.V."/>
            <person name="Hilden K.S."/>
            <person name="Makela M.R."/>
            <person name="de Vries R.P."/>
        </authorList>
    </citation>
    <scope>NUCLEOTIDE SEQUENCE [LARGE SCALE GENOMIC DNA]</scope>
    <source>
        <strain evidence="2">OM18370.1</strain>
    </source>
</reference>
<dbReference type="Proteomes" id="UP000292957">
    <property type="component" value="Unassembled WGS sequence"/>
</dbReference>
<keyword evidence="1" id="KW-0472">Membrane</keyword>
<organism evidence="2">
    <name type="scientific">Dichomitus squalens</name>
    <dbReference type="NCBI Taxonomy" id="114155"/>
    <lineage>
        <taxon>Eukaryota</taxon>
        <taxon>Fungi</taxon>
        <taxon>Dikarya</taxon>
        <taxon>Basidiomycota</taxon>
        <taxon>Agaricomycotina</taxon>
        <taxon>Agaricomycetes</taxon>
        <taxon>Polyporales</taxon>
        <taxon>Polyporaceae</taxon>
        <taxon>Dichomitus</taxon>
    </lineage>
</organism>
<dbReference type="AlphaFoldDB" id="A0A4Q9MAD7"/>
<evidence type="ECO:0000256" key="1">
    <source>
        <dbReference type="SAM" id="Phobius"/>
    </source>
</evidence>
<accession>A0A4Q9MAD7</accession>
<name>A0A4Q9MAD7_9APHY</name>
<sequence>MFPFLVRGSNIIAECLVLVVTWRYTYTTRRIVRDARIGPSLTSVMFYNGSLYFL</sequence>
<keyword evidence="1" id="KW-0812">Transmembrane</keyword>
<evidence type="ECO:0000313" key="2">
    <source>
        <dbReference type="EMBL" id="TBU22676.1"/>
    </source>
</evidence>
<gene>
    <name evidence="2" type="ORF">BD311DRAFT_769961</name>
</gene>